<accession>A0A370IE05</accession>
<evidence type="ECO:0000313" key="2">
    <source>
        <dbReference type="Proteomes" id="UP000254869"/>
    </source>
</evidence>
<proteinExistence type="predicted"/>
<dbReference type="Proteomes" id="UP000254869">
    <property type="component" value="Unassembled WGS sequence"/>
</dbReference>
<dbReference type="EMBL" id="QQBC01000001">
    <property type="protein sequence ID" value="RDI68946.1"/>
    <property type="molecule type" value="Genomic_DNA"/>
</dbReference>
<dbReference type="STRING" id="1210086.GCA_001613105_00335"/>
<reference evidence="1 2" key="1">
    <citation type="submission" date="2018-07" db="EMBL/GenBank/DDBJ databases">
        <title>Genomic Encyclopedia of Type Strains, Phase IV (KMG-IV): sequencing the most valuable type-strain genomes for metagenomic binning, comparative biology and taxonomic classification.</title>
        <authorList>
            <person name="Goeker M."/>
        </authorList>
    </citation>
    <scope>NUCLEOTIDE SEQUENCE [LARGE SCALE GENOMIC DNA]</scope>
    <source>
        <strain evidence="1 2">DSM 44290</strain>
    </source>
</reference>
<evidence type="ECO:0000313" key="1">
    <source>
        <dbReference type="EMBL" id="RDI68946.1"/>
    </source>
</evidence>
<evidence type="ECO:0008006" key="3">
    <source>
        <dbReference type="Google" id="ProtNLM"/>
    </source>
</evidence>
<keyword evidence="2" id="KW-1185">Reference proteome</keyword>
<organism evidence="1 2">
    <name type="scientific">Nocardia pseudobrasiliensis</name>
    <dbReference type="NCBI Taxonomy" id="45979"/>
    <lineage>
        <taxon>Bacteria</taxon>
        <taxon>Bacillati</taxon>
        <taxon>Actinomycetota</taxon>
        <taxon>Actinomycetes</taxon>
        <taxon>Mycobacteriales</taxon>
        <taxon>Nocardiaceae</taxon>
        <taxon>Nocardia</taxon>
    </lineage>
</organism>
<comment type="caution">
    <text evidence="1">The sequence shown here is derived from an EMBL/GenBank/DDBJ whole genome shotgun (WGS) entry which is preliminary data.</text>
</comment>
<protein>
    <recommendedName>
        <fullName evidence="3">ANTAR domain-containing protein</fullName>
    </recommendedName>
</protein>
<name>A0A370IE05_9NOCA</name>
<dbReference type="AlphaFoldDB" id="A0A370IE05"/>
<sequence>MGYTAEQRQGAWLEAIAVVEALRAGDKTLARQVLATSPHPGPALDGVLRLTSVLLHSIPPTQIDSLLTVAYRSAPPPPIPHPPHLP</sequence>
<gene>
    <name evidence="1" type="ORF">DFR76_101482</name>
</gene>